<feature type="region of interest" description="Disordered" evidence="1">
    <location>
        <begin position="18"/>
        <end position="132"/>
    </location>
</feature>
<reference evidence="2 3" key="1">
    <citation type="journal article" date="2017" name="Environ. Microbiol.">
        <title>Decay of the glycolytic pathway and adaptation to intranuclear parasitism within Enterocytozoonidae microsporidia.</title>
        <authorList>
            <person name="Wiredu Boakye D."/>
            <person name="Jaroenlak P."/>
            <person name="Prachumwat A."/>
            <person name="Williams T.A."/>
            <person name="Bateman K.S."/>
            <person name="Itsathitphaisarn O."/>
            <person name="Sritunyalucksana K."/>
            <person name="Paszkiewicz K.H."/>
            <person name="Moore K.A."/>
            <person name="Stentiford G.D."/>
            <person name="Williams B.A."/>
        </authorList>
    </citation>
    <scope>NUCLEOTIDE SEQUENCE [LARGE SCALE GENOMIC DNA]</scope>
    <source>
        <strain evidence="3">canceri</strain>
    </source>
</reference>
<evidence type="ECO:0000313" key="2">
    <source>
        <dbReference type="EMBL" id="ORE00553.1"/>
    </source>
</evidence>
<dbReference type="VEuPathDB" id="MicrosporidiaDB:HERIO_630"/>
<dbReference type="AlphaFoldDB" id="A0A1X0QL97"/>
<feature type="compositionally biased region" description="Low complexity" evidence="1">
    <location>
        <begin position="44"/>
        <end position="64"/>
    </location>
</feature>
<protein>
    <submittedName>
        <fullName evidence="2">Uncharacterized protein</fullName>
    </submittedName>
</protein>
<dbReference type="Proteomes" id="UP000192501">
    <property type="component" value="Unassembled WGS sequence"/>
</dbReference>
<sequence>MNFIFKAVSAFNFSSFLSGNNNVENNPVDNKENGFSNEDPLASDYPPQYNDQQQDFQDNKQQPNDLDRDVDQQNPIGGNNNYLNNSQLQGGSYSGSYSRTTTRSYPTSYNYSTKRTVSRQPSNSYYTRKINY</sequence>
<gene>
    <name evidence="2" type="ORF">A0H76_2827</name>
</gene>
<comment type="caution">
    <text evidence="2">The sequence shown here is derived from an EMBL/GenBank/DDBJ whole genome shotgun (WGS) entry which is preliminary data.</text>
</comment>
<dbReference type="EMBL" id="LTAI01000010">
    <property type="protein sequence ID" value="ORE00553.1"/>
    <property type="molecule type" value="Genomic_DNA"/>
</dbReference>
<feature type="compositionally biased region" description="Low complexity" evidence="1">
    <location>
        <begin position="73"/>
        <end position="113"/>
    </location>
</feature>
<evidence type="ECO:0000313" key="3">
    <source>
        <dbReference type="Proteomes" id="UP000192501"/>
    </source>
</evidence>
<feature type="compositionally biased region" description="Low complexity" evidence="1">
    <location>
        <begin position="18"/>
        <end position="28"/>
    </location>
</feature>
<organism evidence="2 3">
    <name type="scientific">Hepatospora eriocheir</name>
    <dbReference type="NCBI Taxonomy" id="1081669"/>
    <lineage>
        <taxon>Eukaryota</taxon>
        <taxon>Fungi</taxon>
        <taxon>Fungi incertae sedis</taxon>
        <taxon>Microsporidia</taxon>
        <taxon>Hepatosporidae</taxon>
        <taxon>Hepatospora</taxon>
    </lineage>
</organism>
<evidence type="ECO:0000256" key="1">
    <source>
        <dbReference type="SAM" id="MobiDB-lite"/>
    </source>
</evidence>
<dbReference type="VEuPathDB" id="MicrosporidiaDB:A0H76_2827"/>
<name>A0A1X0QL97_9MICR</name>
<feature type="compositionally biased region" description="Polar residues" evidence="1">
    <location>
        <begin position="114"/>
        <end position="126"/>
    </location>
</feature>
<proteinExistence type="predicted"/>
<accession>A0A1X0QL97</accession>